<proteinExistence type="inferred from homology"/>
<dbReference type="GO" id="GO:0046872">
    <property type="term" value="F:metal ion binding"/>
    <property type="evidence" value="ECO:0007669"/>
    <property type="project" value="UniProtKB-KW"/>
</dbReference>
<feature type="domain" description="CENP-V/GFA" evidence="5">
    <location>
        <begin position="3"/>
        <end position="115"/>
    </location>
</feature>
<name>A0A8G1VSK3_9EURO</name>
<evidence type="ECO:0000256" key="3">
    <source>
        <dbReference type="ARBA" id="ARBA00022833"/>
    </source>
</evidence>
<dbReference type="EMBL" id="KZ824734">
    <property type="protein sequence ID" value="RAK71117.1"/>
    <property type="molecule type" value="Genomic_DNA"/>
</dbReference>
<accession>A0A8G1VSK3</accession>
<reference evidence="6 7" key="1">
    <citation type="submission" date="2018-02" db="EMBL/GenBank/DDBJ databases">
        <title>The genomes of Aspergillus section Nigri reveals drivers in fungal speciation.</title>
        <authorList>
            <consortium name="DOE Joint Genome Institute"/>
            <person name="Vesth T.C."/>
            <person name="Nybo J."/>
            <person name="Theobald S."/>
            <person name="Brandl J."/>
            <person name="Frisvad J.C."/>
            <person name="Nielsen K.F."/>
            <person name="Lyhne E.K."/>
            <person name="Kogle M.E."/>
            <person name="Kuo A."/>
            <person name="Riley R."/>
            <person name="Clum A."/>
            <person name="Nolan M."/>
            <person name="Lipzen A."/>
            <person name="Salamov A."/>
            <person name="Henrissat B."/>
            <person name="Wiebenga A."/>
            <person name="De vries R.P."/>
            <person name="Grigoriev I.V."/>
            <person name="Mortensen U.H."/>
            <person name="Andersen M.R."/>
            <person name="Baker S.E."/>
        </authorList>
    </citation>
    <scope>NUCLEOTIDE SEQUENCE [LARGE SCALE GENOMIC DNA]</scope>
    <source>
        <strain evidence="6 7">CBS 313.89</strain>
    </source>
</reference>
<dbReference type="PROSITE" id="PS51891">
    <property type="entry name" value="CENP_V_GFA"/>
    <property type="match status" value="1"/>
</dbReference>
<keyword evidence="3" id="KW-0862">Zinc</keyword>
<dbReference type="RefSeq" id="XP_040795129.1">
    <property type="nucleotide sequence ID" value="XM_040946117.1"/>
</dbReference>
<evidence type="ECO:0000256" key="1">
    <source>
        <dbReference type="ARBA" id="ARBA00005495"/>
    </source>
</evidence>
<protein>
    <recommendedName>
        <fullName evidence="5">CENP-V/GFA domain-containing protein</fullName>
    </recommendedName>
</protein>
<dbReference type="VEuPathDB" id="FungiDB:BO72DRAFT_453968"/>
<dbReference type="GO" id="GO:0016846">
    <property type="term" value="F:carbon-sulfur lyase activity"/>
    <property type="evidence" value="ECO:0007669"/>
    <property type="project" value="InterPro"/>
</dbReference>
<dbReference type="GeneID" id="63863450"/>
<dbReference type="PANTHER" id="PTHR33337">
    <property type="entry name" value="GFA DOMAIN-CONTAINING PROTEIN"/>
    <property type="match status" value="1"/>
</dbReference>
<evidence type="ECO:0000256" key="2">
    <source>
        <dbReference type="ARBA" id="ARBA00022723"/>
    </source>
</evidence>
<gene>
    <name evidence="6" type="ORF">BO72DRAFT_453968</name>
</gene>
<keyword evidence="7" id="KW-1185">Reference proteome</keyword>
<dbReference type="InterPro" id="IPR006913">
    <property type="entry name" value="CENP-V/GFA"/>
</dbReference>
<dbReference type="InterPro" id="IPR011057">
    <property type="entry name" value="Mss4-like_sf"/>
</dbReference>
<dbReference type="PANTHER" id="PTHR33337:SF40">
    <property type="entry name" value="CENP-V_GFA DOMAIN-CONTAINING PROTEIN-RELATED"/>
    <property type="match status" value="1"/>
</dbReference>
<dbReference type="SUPFAM" id="SSF51316">
    <property type="entry name" value="Mss4-like"/>
    <property type="match status" value="1"/>
</dbReference>
<dbReference type="OrthoDB" id="406544at2759"/>
<sequence length="135" mass="14757">MTFSGHCLCRAVTYSVDPASPLVVYCHCDDCQRNTGSTYALILTFPKDTVHIQGPLRTFTNVGSSGLAVHRSFCGVCGSPISDVAESAPEEISIKGGSLEPECKRRLQPSEELWTASKLSFCQERLPQSHLHMPE</sequence>
<keyword evidence="2" id="KW-0479">Metal-binding</keyword>
<organism evidence="6 7">
    <name type="scientific">Aspergillus fijiensis CBS 313.89</name>
    <dbReference type="NCBI Taxonomy" id="1448319"/>
    <lineage>
        <taxon>Eukaryota</taxon>
        <taxon>Fungi</taxon>
        <taxon>Dikarya</taxon>
        <taxon>Ascomycota</taxon>
        <taxon>Pezizomycotina</taxon>
        <taxon>Eurotiomycetes</taxon>
        <taxon>Eurotiomycetidae</taxon>
        <taxon>Eurotiales</taxon>
        <taxon>Aspergillaceae</taxon>
        <taxon>Aspergillus</taxon>
    </lineage>
</organism>
<dbReference type="Pfam" id="PF04828">
    <property type="entry name" value="GFA"/>
    <property type="match status" value="1"/>
</dbReference>
<keyword evidence="4" id="KW-0456">Lyase</keyword>
<evidence type="ECO:0000259" key="5">
    <source>
        <dbReference type="PROSITE" id="PS51891"/>
    </source>
</evidence>
<evidence type="ECO:0000256" key="4">
    <source>
        <dbReference type="ARBA" id="ARBA00023239"/>
    </source>
</evidence>
<evidence type="ECO:0000313" key="7">
    <source>
        <dbReference type="Proteomes" id="UP000249789"/>
    </source>
</evidence>
<evidence type="ECO:0000313" key="6">
    <source>
        <dbReference type="EMBL" id="RAK71117.1"/>
    </source>
</evidence>
<dbReference type="Proteomes" id="UP000249789">
    <property type="component" value="Unassembled WGS sequence"/>
</dbReference>
<dbReference type="AlphaFoldDB" id="A0A8G1VSK3"/>
<comment type="similarity">
    <text evidence="1">Belongs to the Gfa family.</text>
</comment>
<dbReference type="Gene3D" id="3.90.1590.10">
    <property type="entry name" value="glutathione-dependent formaldehyde- activating enzyme (gfa)"/>
    <property type="match status" value="1"/>
</dbReference>